<gene>
    <name evidence="1" type="ORF">ABT39_MTgene2559</name>
</gene>
<dbReference type="AlphaFoldDB" id="A0A124GME8"/>
<sequence length="49" mass="5704">MVIWFLDLAHCPFIYMKRRNLKIEIQLVYCLSVGPIKNPPINASTPETE</sequence>
<reference evidence="1" key="1">
    <citation type="journal article" date="2015" name="Genome Biol. Evol.">
        <title>Organellar Genomes of White Spruce (Picea glauca): Assembly and Annotation.</title>
        <authorList>
            <person name="Jackman S.D."/>
            <person name="Warren R.L."/>
            <person name="Gibb E.A."/>
            <person name="Vandervalk B.P."/>
            <person name="Mohamadi H."/>
            <person name="Chu J."/>
            <person name="Raymond A."/>
            <person name="Pleasance S."/>
            <person name="Coope R."/>
            <person name="Wildung M.R."/>
            <person name="Ritland C.E."/>
            <person name="Bousquet J."/>
            <person name="Jones S.J."/>
            <person name="Bohlmann J."/>
            <person name="Birol I."/>
        </authorList>
    </citation>
    <scope>NUCLEOTIDE SEQUENCE [LARGE SCALE GENOMIC DNA]</scope>
    <source>
        <tissue evidence="1">Flushing bud</tissue>
    </source>
</reference>
<protein>
    <submittedName>
        <fullName evidence="1">Uncharacterized protein</fullName>
    </submittedName>
</protein>
<organism evidence="1">
    <name type="scientific">Picea glauca</name>
    <name type="common">White spruce</name>
    <name type="synonym">Pinus glauca</name>
    <dbReference type="NCBI Taxonomy" id="3330"/>
    <lineage>
        <taxon>Eukaryota</taxon>
        <taxon>Viridiplantae</taxon>
        <taxon>Streptophyta</taxon>
        <taxon>Embryophyta</taxon>
        <taxon>Tracheophyta</taxon>
        <taxon>Spermatophyta</taxon>
        <taxon>Pinopsida</taxon>
        <taxon>Pinidae</taxon>
        <taxon>Conifers I</taxon>
        <taxon>Pinales</taxon>
        <taxon>Pinaceae</taxon>
        <taxon>Picea</taxon>
    </lineage>
</organism>
<comment type="caution">
    <text evidence="1">The sequence shown here is derived from an EMBL/GenBank/DDBJ whole genome shotgun (WGS) entry which is preliminary data.</text>
</comment>
<evidence type="ECO:0000313" key="1">
    <source>
        <dbReference type="EMBL" id="KUM45457.1"/>
    </source>
</evidence>
<keyword evidence="1" id="KW-0496">Mitochondrion</keyword>
<geneLocation type="mitochondrion" evidence="1"/>
<dbReference type="EMBL" id="LKAM01000018">
    <property type="protein sequence ID" value="KUM45457.1"/>
    <property type="molecule type" value="Genomic_DNA"/>
</dbReference>
<name>A0A124GME8_PICGL</name>
<proteinExistence type="predicted"/>
<accession>A0A124GME8</accession>